<keyword evidence="1" id="KW-1133">Transmembrane helix</keyword>
<keyword evidence="3" id="KW-1185">Reference proteome</keyword>
<sequence length="280" mass="32492">SRSIPAYMIVFIFAQLFQLVFAWDAVRAQNTIELIGIVIFNLCCFAYSIFEISQTKNSLHMAAKEGFFVPEEKAMELQSKINPGLIVAICVIGLTQILITWLAYRLFKEFGWTIYKKIGADPTIRRMYRWYQIYLVLIKVDFFFFIGFSIQFIYLTLFKRGDDPEYWLTIIVLPLTLVILYIAIYAVRHESRLWMATFFMAMLCGVVYFAFKFVRMYVGPKVINVVGVRNFLTLFASLCLITIISTIIIGVICYRNFGKGLRPHLMPRQGVSSRKTLQTT</sequence>
<dbReference type="PANTHER" id="PTHR34391:SF1">
    <property type="entry name" value="UPF0658 GOLGI APPARATUS MEMBRANE PROTEIN C1952.10C-RELATED"/>
    <property type="match status" value="1"/>
</dbReference>
<dbReference type="OrthoDB" id="2448307at2759"/>
<dbReference type="AlphaFoldDB" id="A0A1Y2GDJ5"/>
<dbReference type="GO" id="GO:0005794">
    <property type="term" value="C:Golgi apparatus"/>
    <property type="evidence" value="ECO:0007669"/>
    <property type="project" value="TreeGrafter"/>
</dbReference>
<feature type="transmembrane region" description="Helical" evidence="1">
    <location>
        <begin position="85"/>
        <end position="107"/>
    </location>
</feature>
<evidence type="ECO:0000313" key="2">
    <source>
        <dbReference type="EMBL" id="ORZ07787.1"/>
    </source>
</evidence>
<feature type="transmembrane region" description="Helical" evidence="1">
    <location>
        <begin position="166"/>
        <end position="186"/>
    </location>
</feature>
<dbReference type="RefSeq" id="XP_021878153.1">
    <property type="nucleotide sequence ID" value="XM_022020262.1"/>
</dbReference>
<dbReference type="InterPro" id="IPR040410">
    <property type="entry name" value="UPF0658_Golgi"/>
</dbReference>
<dbReference type="Proteomes" id="UP000193648">
    <property type="component" value="Unassembled WGS sequence"/>
</dbReference>
<feature type="transmembrane region" description="Helical" evidence="1">
    <location>
        <begin position="193"/>
        <end position="211"/>
    </location>
</feature>
<dbReference type="PANTHER" id="PTHR34391">
    <property type="entry name" value="UPF0658 GOLGI APPARATUS MEMBRANE PROTEIN C1952.10C-RELATED"/>
    <property type="match status" value="1"/>
</dbReference>
<evidence type="ECO:0000313" key="3">
    <source>
        <dbReference type="Proteomes" id="UP000193648"/>
    </source>
</evidence>
<protein>
    <submittedName>
        <fullName evidence="2">Uncharacterized protein</fullName>
    </submittedName>
</protein>
<proteinExistence type="predicted"/>
<gene>
    <name evidence="2" type="ORF">BCR41DRAFT_284613</name>
</gene>
<feature type="non-terminal residue" evidence="2">
    <location>
        <position position="280"/>
    </location>
</feature>
<dbReference type="InParanoid" id="A0A1Y2GDJ5"/>
<comment type="caution">
    <text evidence="2">The sequence shown here is derived from an EMBL/GenBank/DDBJ whole genome shotgun (WGS) entry which is preliminary data.</text>
</comment>
<feature type="transmembrane region" description="Helical" evidence="1">
    <location>
        <begin position="6"/>
        <end position="25"/>
    </location>
</feature>
<feature type="transmembrane region" description="Helical" evidence="1">
    <location>
        <begin position="32"/>
        <end position="50"/>
    </location>
</feature>
<dbReference type="GeneID" id="33562106"/>
<dbReference type="EMBL" id="MCFF01000040">
    <property type="protein sequence ID" value="ORZ07787.1"/>
    <property type="molecule type" value="Genomic_DNA"/>
</dbReference>
<name>A0A1Y2GDJ5_9FUNG</name>
<evidence type="ECO:0000256" key="1">
    <source>
        <dbReference type="SAM" id="Phobius"/>
    </source>
</evidence>
<keyword evidence="1" id="KW-0812">Transmembrane</keyword>
<accession>A0A1Y2GDJ5</accession>
<reference evidence="2 3" key="1">
    <citation type="submission" date="2016-07" db="EMBL/GenBank/DDBJ databases">
        <title>Pervasive Adenine N6-methylation of Active Genes in Fungi.</title>
        <authorList>
            <consortium name="DOE Joint Genome Institute"/>
            <person name="Mondo S.J."/>
            <person name="Dannebaum R.O."/>
            <person name="Kuo R.C."/>
            <person name="Labutti K."/>
            <person name="Haridas S."/>
            <person name="Kuo A."/>
            <person name="Salamov A."/>
            <person name="Ahrendt S.R."/>
            <person name="Lipzen A."/>
            <person name="Sullivan W."/>
            <person name="Andreopoulos W.B."/>
            <person name="Clum A."/>
            <person name="Lindquist E."/>
            <person name="Daum C."/>
            <person name="Ramamoorthy G.K."/>
            <person name="Gryganskyi A."/>
            <person name="Culley D."/>
            <person name="Magnuson J.K."/>
            <person name="James T.Y."/>
            <person name="O'Malley M.A."/>
            <person name="Stajich J.E."/>
            <person name="Spatafora J.W."/>
            <person name="Visel A."/>
            <person name="Grigoriev I.V."/>
        </authorList>
    </citation>
    <scope>NUCLEOTIDE SEQUENCE [LARGE SCALE GENOMIC DNA]</scope>
    <source>
        <strain evidence="2 3">NRRL 3116</strain>
    </source>
</reference>
<keyword evidence="1" id="KW-0472">Membrane</keyword>
<feature type="transmembrane region" description="Helical" evidence="1">
    <location>
        <begin position="133"/>
        <end position="154"/>
    </location>
</feature>
<organism evidence="2 3">
    <name type="scientific">Lobosporangium transversale</name>
    <dbReference type="NCBI Taxonomy" id="64571"/>
    <lineage>
        <taxon>Eukaryota</taxon>
        <taxon>Fungi</taxon>
        <taxon>Fungi incertae sedis</taxon>
        <taxon>Mucoromycota</taxon>
        <taxon>Mortierellomycotina</taxon>
        <taxon>Mortierellomycetes</taxon>
        <taxon>Mortierellales</taxon>
        <taxon>Mortierellaceae</taxon>
        <taxon>Lobosporangium</taxon>
    </lineage>
</organism>
<feature type="non-terminal residue" evidence="2">
    <location>
        <position position="1"/>
    </location>
</feature>
<feature type="transmembrane region" description="Helical" evidence="1">
    <location>
        <begin position="231"/>
        <end position="254"/>
    </location>
</feature>